<reference evidence="1 2" key="1">
    <citation type="submission" date="2018-11" db="EMBL/GenBank/DDBJ databases">
        <authorList>
            <person name="Kleinhagauer T."/>
            <person name="Glaeser S.P."/>
            <person name="Spergser J."/>
            <person name="Ruckert C."/>
            <person name="Kaempfer P."/>
            <person name="Busse H.-J."/>
        </authorList>
    </citation>
    <scope>NUCLEOTIDE SEQUENCE [LARGE SCALE GENOMIC DNA]</scope>
    <source>
        <strain evidence="1 2">200CH</strain>
    </source>
</reference>
<dbReference type="KEGG" id="ccho:CCHOA_10940"/>
<dbReference type="AlphaFoldDB" id="A0A3G6J994"/>
<evidence type="ECO:0000313" key="1">
    <source>
        <dbReference type="EMBL" id="AZA14566.1"/>
    </source>
</evidence>
<protein>
    <submittedName>
        <fullName evidence="1">Uncharacterized protein</fullName>
    </submittedName>
</protein>
<accession>A0A3G6J994</accession>
<dbReference type="Proteomes" id="UP000269019">
    <property type="component" value="Chromosome"/>
</dbReference>
<proteinExistence type="predicted"/>
<dbReference type="EMBL" id="CP033896">
    <property type="protein sequence ID" value="AZA14566.1"/>
    <property type="molecule type" value="Genomic_DNA"/>
</dbReference>
<keyword evidence="2" id="KW-1185">Reference proteome</keyword>
<organism evidence="1 2">
    <name type="scientific">Corynebacterium choanae</name>
    <dbReference type="NCBI Taxonomy" id="1862358"/>
    <lineage>
        <taxon>Bacteria</taxon>
        <taxon>Bacillati</taxon>
        <taxon>Actinomycetota</taxon>
        <taxon>Actinomycetes</taxon>
        <taxon>Mycobacteriales</taxon>
        <taxon>Corynebacteriaceae</taxon>
        <taxon>Corynebacterium</taxon>
    </lineage>
</organism>
<evidence type="ECO:0000313" key="2">
    <source>
        <dbReference type="Proteomes" id="UP000269019"/>
    </source>
</evidence>
<sequence>MELEGINEYPTQRANAATIALDNGAVKVNQY</sequence>
<name>A0A3G6J994_9CORY</name>
<gene>
    <name evidence="1" type="ORF">CCHOA_10940</name>
</gene>